<proteinExistence type="predicted"/>
<evidence type="ECO:0000313" key="2">
    <source>
        <dbReference type="EMBL" id="MET2833076.1"/>
    </source>
</evidence>
<dbReference type="EMBL" id="JBEWSZ010000023">
    <property type="protein sequence ID" value="MET2833076.1"/>
    <property type="molecule type" value="Genomic_DNA"/>
</dbReference>
<keyword evidence="3" id="KW-1185">Reference proteome</keyword>
<feature type="region of interest" description="Disordered" evidence="1">
    <location>
        <begin position="1"/>
        <end position="29"/>
    </location>
</feature>
<dbReference type="Proteomes" id="UP001548832">
    <property type="component" value="Unassembled WGS sequence"/>
</dbReference>
<reference evidence="2 3" key="1">
    <citation type="submission" date="2024-06" db="EMBL/GenBank/DDBJ databases">
        <authorList>
            <person name="Kim D.-U."/>
        </authorList>
    </citation>
    <scope>NUCLEOTIDE SEQUENCE [LARGE SCALE GENOMIC DNA]</scope>
    <source>
        <strain evidence="2 3">KACC15460</strain>
    </source>
</reference>
<evidence type="ECO:0000313" key="3">
    <source>
        <dbReference type="Proteomes" id="UP001548832"/>
    </source>
</evidence>
<feature type="compositionally biased region" description="Basic residues" evidence="1">
    <location>
        <begin position="15"/>
        <end position="25"/>
    </location>
</feature>
<gene>
    <name evidence="2" type="ORF">ABVQ20_39980</name>
</gene>
<name>A0ABV2DSM2_9HYPH</name>
<organism evidence="2 3">
    <name type="scientific">Mesorhizobium shangrilense</name>
    <dbReference type="NCBI Taxonomy" id="460060"/>
    <lineage>
        <taxon>Bacteria</taxon>
        <taxon>Pseudomonadati</taxon>
        <taxon>Pseudomonadota</taxon>
        <taxon>Alphaproteobacteria</taxon>
        <taxon>Hyphomicrobiales</taxon>
        <taxon>Phyllobacteriaceae</taxon>
        <taxon>Mesorhizobium</taxon>
    </lineage>
</organism>
<evidence type="ECO:0000256" key="1">
    <source>
        <dbReference type="SAM" id="MobiDB-lite"/>
    </source>
</evidence>
<protein>
    <submittedName>
        <fullName evidence="2">Uncharacterized protein</fullName>
    </submittedName>
</protein>
<comment type="caution">
    <text evidence="2">The sequence shown here is derived from an EMBL/GenBank/DDBJ whole genome shotgun (WGS) entry which is preliminary data.</text>
</comment>
<dbReference type="RefSeq" id="WP_354465334.1">
    <property type="nucleotide sequence ID" value="NZ_JBEWSZ010000023.1"/>
</dbReference>
<sequence length="81" mass="9029">MSAGEAGRSALAATRFRRTERRQHRAPMIASSWKTGYPVADSVWSDSHAQQHDKEQLINQPHFATNDRLSLHGGAVMNTLD</sequence>
<accession>A0ABV2DSM2</accession>